<evidence type="ECO:0000259" key="2">
    <source>
        <dbReference type="PROSITE" id="PS50969"/>
    </source>
</evidence>
<feature type="region of interest" description="Disordered" evidence="1">
    <location>
        <begin position="270"/>
        <end position="311"/>
    </location>
</feature>
<feature type="domain" description="FCP1 homology" evidence="2">
    <location>
        <begin position="1"/>
        <end position="188"/>
    </location>
</feature>
<dbReference type="PROSITE" id="PS50969">
    <property type="entry name" value="FCP1"/>
    <property type="match status" value="1"/>
</dbReference>
<dbReference type="InterPro" id="IPR036412">
    <property type="entry name" value="HAD-like_sf"/>
</dbReference>
<sequence>MSKRDILVVFDIDETLIQYINKNAYHFWKDATLEQKRIIENNLDFVDLGEEKKQIIFFRPGLKQFLEMAQRSGRIKVAIWTYSEREYADDIANLICKKFDLPDDTFIFKYGAEDIQNDDMPKSLKQVWDNPKFGNKFNKFNTFIVDDRYGNLCHEINVSNSILVQAFAPFGERKQREPLTQALLDKAINDDIFYELTNITQNLLNDIDGCEDDEIEEAFKTESIFAPKCMKRKNLAGYMKKYSDDIQLCTIGEVENADSVFKGGKINKRTRSSRTKKNNKKTYKYKKSRKSTRKSTRKYKMKKLGRKTRRM</sequence>
<dbReference type="SMART" id="SM00577">
    <property type="entry name" value="CPDc"/>
    <property type="match status" value="1"/>
</dbReference>
<organism evidence="3">
    <name type="scientific">viral metagenome</name>
    <dbReference type="NCBI Taxonomy" id="1070528"/>
    <lineage>
        <taxon>unclassified sequences</taxon>
        <taxon>metagenomes</taxon>
        <taxon>organismal metagenomes</taxon>
    </lineage>
</organism>
<dbReference type="Pfam" id="PF03031">
    <property type="entry name" value="NIF"/>
    <property type="match status" value="1"/>
</dbReference>
<name>A0A6C0DIM1_9ZZZZ</name>
<proteinExistence type="predicted"/>
<reference evidence="3" key="1">
    <citation type="journal article" date="2020" name="Nature">
        <title>Giant virus diversity and host interactions through global metagenomics.</title>
        <authorList>
            <person name="Schulz F."/>
            <person name="Roux S."/>
            <person name="Paez-Espino D."/>
            <person name="Jungbluth S."/>
            <person name="Walsh D.A."/>
            <person name="Denef V.J."/>
            <person name="McMahon K.D."/>
            <person name="Konstantinidis K.T."/>
            <person name="Eloe-Fadrosh E.A."/>
            <person name="Kyrpides N.C."/>
            <person name="Woyke T."/>
        </authorList>
    </citation>
    <scope>NUCLEOTIDE SEQUENCE</scope>
    <source>
        <strain evidence="3">GVMAG-M-3300023174-182</strain>
    </source>
</reference>
<dbReference type="EMBL" id="MN739617">
    <property type="protein sequence ID" value="QHT16202.1"/>
    <property type="molecule type" value="Genomic_DNA"/>
</dbReference>
<accession>A0A6C0DIM1</accession>
<protein>
    <recommendedName>
        <fullName evidence="2">FCP1 homology domain-containing protein</fullName>
    </recommendedName>
</protein>
<dbReference type="InterPro" id="IPR004274">
    <property type="entry name" value="FCP1_dom"/>
</dbReference>
<dbReference type="AlphaFoldDB" id="A0A6C0DIM1"/>
<dbReference type="SUPFAM" id="SSF56784">
    <property type="entry name" value="HAD-like"/>
    <property type="match status" value="1"/>
</dbReference>
<evidence type="ECO:0000256" key="1">
    <source>
        <dbReference type="SAM" id="MobiDB-lite"/>
    </source>
</evidence>
<evidence type="ECO:0000313" key="3">
    <source>
        <dbReference type="EMBL" id="QHT16202.1"/>
    </source>
</evidence>
<dbReference type="Gene3D" id="3.40.50.1000">
    <property type="entry name" value="HAD superfamily/HAD-like"/>
    <property type="match status" value="1"/>
</dbReference>
<dbReference type="InterPro" id="IPR023214">
    <property type="entry name" value="HAD_sf"/>
</dbReference>